<accession>A0A0L8IDB6</accession>
<proteinExistence type="predicted"/>
<dbReference type="SUPFAM" id="SSF101898">
    <property type="entry name" value="NHL repeat"/>
    <property type="match status" value="1"/>
</dbReference>
<evidence type="ECO:0000313" key="2">
    <source>
        <dbReference type="EMBL" id="KOF99457.1"/>
    </source>
</evidence>
<feature type="compositionally biased region" description="Low complexity" evidence="1">
    <location>
        <begin position="38"/>
        <end position="55"/>
    </location>
</feature>
<protein>
    <submittedName>
        <fullName evidence="2">Uncharacterized protein</fullName>
    </submittedName>
</protein>
<feature type="region of interest" description="Disordered" evidence="1">
    <location>
        <begin position="210"/>
        <end position="231"/>
    </location>
</feature>
<dbReference type="AlphaFoldDB" id="A0A0L8IDB6"/>
<dbReference type="KEGG" id="obi:106872853"/>
<reference evidence="2" key="1">
    <citation type="submission" date="2015-07" db="EMBL/GenBank/DDBJ databases">
        <title>MeaNS - Measles Nucleotide Surveillance Program.</title>
        <authorList>
            <person name="Tran T."/>
            <person name="Druce J."/>
        </authorList>
    </citation>
    <scope>NUCLEOTIDE SEQUENCE</scope>
    <source>
        <strain evidence="2">UCB-OBI-ISO-001</strain>
        <tissue evidence="2">Gonad</tissue>
    </source>
</reference>
<dbReference type="EMBL" id="KQ415952">
    <property type="protein sequence ID" value="KOF99457.1"/>
    <property type="molecule type" value="Genomic_DNA"/>
</dbReference>
<dbReference type="PANTHER" id="PTHR16148">
    <property type="entry name" value="NF-KAPPA-B-REPRESSING FACTOR-RELATED"/>
    <property type="match status" value="1"/>
</dbReference>
<name>A0A0L8IDB6_OCTBM</name>
<feature type="compositionally biased region" description="Low complexity" evidence="1">
    <location>
        <begin position="63"/>
        <end position="78"/>
    </location>
</feature>
<gene>
    <name evidence="2" type="ORF">OCBIM_22016059mg</name>
</gene>
<dbReference type="PANTHER" id="PTHR16148:SF14">
    <property type="entry name" value="MYND-TYPE DOMAIN-CONTAINING PROTEIN"/>
    <property type="match status" value="1"/>
</dbReference>
<dbReference type="OrthoDB" id="10311954at2759"/>
<evidence type="ECO:0000256" key="1">
    <source>
        <dbReference type="SAM" id="MobiDB-lite"/>
    </source>
</evidence>
<sequence length="410" mass="45652">MVTEQARDYYSFVGQLGADFGKGTMKDYNHSVNVITINNNNNNSTNSGNSSRSNSFDSGDEVTTSTNTTNNNSNNNKNSGGGSNRIIDYQNVEHGQLYFDGPKTHCENETLDCVSEKNISHGILTPSDIRSLGLPVNGFRDIVLFDNDDFVAICENFVKLYSTSGDLLHKIELASTPLSLCRVGERRVVVTCTSRMLRLIAVHIDDSNNNNNNNFNNNNNNNNNDSGDNNSSCRTLVLEQELNTATQYCSVAQLSSSELIAVGLNAPVLHRLLYMPTHLEVLSTLYLEQVGKLNVRHQRSYRCVCVSAAKQIFISDRMNNFLISLSTSGTWKIPFFYKPQGMVVAGSFFYVIQGGGLNLVYRFRLNGLDAFCLLRKEHELLDPWGLSINRNKKLVITCNTSDCPTVRVFT</sequence>
<organism evidence="2">
    <name type="scientific">Octopus bimaculoides</name>
    <name type="common">California two-spotted octopus</name>
    <dbReference type="NCBI Taxonomy" id="37653"/>
    <lineage>
        <taxon>Eukaryota</taxon>
        <taxon>Metazoa</taxon>
        <taxon>Spiralia</taxon>
        <taxon>Lophotrochozoa</taxon>
        <taxon>Mollusca</taxon>
        <taxon>Cephalopoda</taxon>
        <taxon>Coleoidea</taxon>
        <taxon>Octopodiformes</taxon>
        <taxon>Octopoda</taxon>
        <taxon>Incirrata</taxon>
        <taxon>Octopodidae</taxon>
        <taxon>Octopus</taxon>
    </lineage>
</organism>
<feature type="region of interest" description="Disordered" evidence="1">
    <location>
        <begin position="38"/>
        <end position="86"/>
    </location>
</feature>